<evidence type="ECO:0000313" key="4">
    <source>
        <dbReference type="Proteomes" id="UP001497527"/>
    </source>
</evidence>
<name>A0ABM9P9U4_9FLAO</name>
<feature type="region of interest" description="Disordered" evidence="1">
    <location>
        <begin position="259"/>
        <end position="279"/>
    </location>
</feature>
<evidence type="ECO:0000313" key="3">
    <source>
        <dbReference type="EMBL" id="CAL2102111.1"/>
    </source>
</evidence>
<accession>A0ABM9P9U4</accession>
<feature type="signal peptide" evidence="2">
    <location>
        <begin position="1"/>
        <end position="17"/>
    </location>
</feature>
<reference evidence="3 4" key="1">
    <citation type="submission" date="2024-05" db="EMBL/GenBank/DDBJ databases">
        <authorList>
            <person name="Duchaud E."/>
        </authorList>
    </citation>
    <scope>NUCLEOTIDE SEQUENCE [LARGE SCALE GENOMIC DNA]</scope>
    <source>
        <strain evidence="3">Ena-SAMPLE-TAB-13-05-2024-13:56:06:370-140308</strain>
    </source>
</reference>
<sequence>MKRLAGLLILISSFAYGQSFTGRATYKTHRKIDIKMNEGKGAPSSEIQKQLQEQLKKQFQKTYTLAFNNYESTYKQEAQLSAPQPTNGVQIQIVGSGGGTDVLYKNVKEKRYANKTEISGKRFLIKDNLPDLGWEMTGETKTIGKYTCYKAERSREEERRSFSVDEEGKEEDKTEKVTVKTVAWYTPEIPVSNGPSLHWGLPGLILEIQEGKQTIVCSEIVINPSDKIEIEEPKKGKKVTQEKYDKIMDEKSKEMMERFKNKRKSRGNDGNSISIEIQG</sequence>
<dbReference type="EMBL" id="CAXJIO010000010">
    <property type="protein sequence ID" value="CAL2102111.1"/>
    <property type="molecule type" value="Genomic_DNA"/>
</dbReference>
<dbReference type="Proteomes" id="UP001497527">
    <property type="component" value="Unassembled WGS sequence"/>
</dbReference>
<dbReference type="InterPro" id="IPR005901">
    <property type="entry name" value="GLPGLI"/>
</dbReference>
<feature type="compositionally biased region" description="Polar residues" evidence="1">
    <location>
        <begin position="268"/>
        <end position="279"/>
    </location>
</feature>
<proteinExistence type="predicted"/>
<dbReference type="RefSeq" id="WP_348714454.1">
    <property type="nucleotide sequence ID" value="NZ_CAXJIO010000010.1"/>
</dbReference>
<organism evidence="3 4">
    <name type="scientific">Tenacibaculum polynesiense</name>
    <dbReference type="NCBI Taxonomy" id="3137857"/>
    <lineage>
        <taxon>Bacteria</taxon>
        <taxon>Pseudomonadati</taxon>
        <taxon>Bacteroidota</taxon>
        <taxon>Flavobacteriia</taxon>
        <taxon>Flavobacteriales</taxon>
        <taxon>Flavobacteriaceae</taxon>
        <taxon>Tenacibaculum</taxon>
    </lineage>
</organism>
<feature type="chain" id="PRO_5046728366" description="GLPGLI family protein" evidence="2">
    <location>
        <begin position="18"/>
        <end position="279"/>
    </location>
</feature>
<comment type="caution">
    <text evidence="3">The sequence shown here is derived from an EMBL/GenBank/DDBJ whole genome shotgun (WGS) entry which is preliminary data.</text>
</comment>
<gene>
    <name evidence="3" type="ORF">T190423A01A_10674</name>
</gene>
<dbReference type="Pfam" id="PF09697">
    <property type="entry name" value="Porph_ging"/>
    <property type="match status" value="1"/>
</dbReference>
<protein>
    <recommendedName>
        <fullName evidence="5">GLPGLI family protein</fullName>
    </recommendedName>
</protein>
<keyword evidence="4" id="KW-1185">Reference proteome</keyword>
<keyword evidence="2" id="KW-0732">Signal</keyword>
<evidence type="ECO:0008006" key="5">
    <source>
        <dbReference type="Google" id="ProtNLM"/>
    </source>
</evidence>
<evidence type="ECO:0000256" key="1">
    <source>
        <dbReference type="SAM" id="MobiDB-lite"/>
    </source>
</evidence>
<dbReference type="NCBIfam" id="TIGR01200">
    <property type="entry name" value="GLPGLI"/>
    <property type="match status" value="1"/>
</dbReference>
<evidence type="ECO:0000256" key="2">
    <source>
        <dbReference type="SAM" id="SignalP"/>
    </source>
</evidence>